<evidence type="ECO:0000313" key="5">
    <source>
        <dbReference type="Proteomes" id="UP001050691"/>
    </source>
</evidence>
<gene>
    <name evidence="4" type="ORF">Clacol_000024</name>
</gene>
<accession>A0AAV4ZW81</accession>
<feature type="region of interest" description="Disordered" evidence="2">
    <location>
        <begin position="1249"/>
        <end position="1279"/>
    </location>
</feature>
<keyword evidence="1" id="KW-0677">Repeat</keyword>
<dbReference type="InterPro" id="IPR007111">
    <property type="entry name" value="NACHT_NTPase"/>
</dbReference>
<keyword evidence="5" id="KW-1185">Reference proteome</keyword>
<dbReference type="Pfam" id="PF24883">
    <property type="entry name" value="NPHP3_N"/>
    <property type="match status" value="1"/>
</dbReference>
<feature type="compositionally biased region" description="Low complexity" evidence="2">
    <location>
        <begin position="1400"/>
        <end position="1413"/>
    </location>
</feature>
<dbReference type="PANTHER" id="PTHR10039:SF14">
    <property type="entry name" value="NACHT DOMAIN-CONTAINING PROTEIN"/>
    <property type="match status" value="1"/>
</dbReference>
<dbReference type="Gene3D" id="3.40.50.300">
    <property type="entry name" value="P-loop containing nucleotide triphosphate hydrolases"/>
    <property type="match status" value="1"/>
</dbReference>
<dbReference type="SUPFAM" id="SSF82171">
    <property type="entry name" value="DPP6 N-terminal domain-like"/>
    <property type="match status" value="1"/>
</dbReference>
<organism evidence="4 5">
    <name type="scientific">Clathrus columnatus</name>
    <dbReference type="NCBI Taxonomy" id="1419009"/>
    <lineage>
        <taxon>Eukaryota</taxon>
        <taxon>Fungi</taxon>
        <taxon>Dikarya</taxon>
        <taxon>Basidiomycota</taxon>
        <taxon>Agaricomycotina</taxon>
        <taxon>Agaricomycetes</taxon>
        <taxon>Phallomycetidae</taxon>
        <taxon>Phallales</taxon>
        <taxon>Clathraceae</taxon>
        <taxon>Clathrus</taxon>
    </lineage>
</organism>
<protein>
    <recommendedName>
        <fullName evidence="3">NACHT domain-containing protein</fullName>
    </recommendedName>
</protein>
<dbReference type="PROSITE" id="PS50837">
    <property type="entry name" value="NACHT"/>
    <property type="match status" value="1"/>
</dbReference>
<dbReference type="InterPro" id="IPR027417">
    <property type="entry name" value="P-loop_NTPase"/>
</dbReference>
<feature type="region of interest" description="Disordered" evidence="2">
    <location>
        <begin position="1336"/>
        <end position="1374"/>
    </location>
</feature>
<evidence type="ECO:0000256" key="2">
    <source>
        <dbReference type="SAM" id="MobiDB-lite"/>
    </source>
</evidence>
<evidence type="ECO:0000313" key="4">
    <source>
        <dbReference type="EMBL" id="GJJ05837.1"/>
    </source>
</evidence>
<dbReference type="SUPFAM" id="SSF52540">
    <property type="entry name" value="P-loop containing nucleoside triphosphate hydrolases"/>
    <property type="match status" value="1"/>
</dbReference>
<sequence>MRRLHKARPKPPAPEVATSDTNSDSTLKGGAPSVRRIKSDINEGSQSDLSVAETTAVNVIDRAELGGLVDGASAALHRTRDLTGKPIEPDDGRGYYGQVAISVLERLSFFTSKIHPYSAAACSIITGIVTIISGARTVDQNILALLDILDNTFKLIEETQHIEDHPSYNRILSKLAKKTESCARFIQAYARDPNFLIRTGKNLVRKPIQPQIQKYEDGFAQILAELGIHLALYTEKSTAHIEENVGNLLESSETLGLSNLPYAAGAGLNTEKQCLPGTRIEVLKEVIAWVDDKDKSCPRLFWLTGPAGTGKSAIAHSVAIQFRSKGKLGSFFSFDRNYQTERWRDKVFSTIARDLADLDPQLKRELAKVVHEKSYLQSTTDLRIQWRDLLHEPLHATSKDRSEPILVIIDALDESGDEILRQDLLKILEKETSILPENVRFLVTSRPEKDITLALGRSSQWHIRTKLMDSIPEKERDRDILTYFKENLVEEDSLNDDQLKQLVGLSRGVFQWAYLALQFLKGLGNTSGLTITERYEDLIDSRFIETINNPLDAMYSQILSSLFNSKNPRVMTRFHSIIGSIIGASEPLSLHSLVTLRGDSVSLSKRKVDIKVMTQDMGSVLSGIDDPSALIYSHHVSFREYLLDKRRSKDYWIDLSLCHKDFAFGCLRTMMKELRFNICKISNSYKLNADDKGLPERVSSSISAPLSYASRFWVIHVSSTTFHPLLAKKVEEFLFHGFLMWLEVLSLLKAVNVAARLMSTLISWCSGQESHKSLYDFAVDGKRFVRLFGATIALSAPHIYLSALPFCPQDSIIYKTFIDRFPNILRVASEEIRHWPLSQRGTNVGRVACTCFSHKGEYLAVLLEDGSFKLLDSETFDVLSTKGPLLFDRERVLAVQFLADEKKSLVFATQTRIYLFNIPTGSVTRLQNINIPPSAIDLTFSQDGKFVASFHSPTLIVWNLEKEEQVISIPSSQSTDLSYSFSSSDGGSFITYDVNIGVRVWDLELGTVLHGPFKRPVSDITNNPVPTGNPMPTFDANYSRSIISQNGKHIIFINDTRLHVWNFRNNTTIVLKGSKSWIARAIISPDGDCVISESLGRITLRDMNGSKLHYDTNDHLSCTAFSEDGKRLAIGNGERLDVWELEGWQDSDDMHHSGSILNLSFVDASRDGKYFLAQSVDEKYHELWDVKLAKPVQNLGIIFFPVFSPMSRYFGYVLKKGAVKIYEIGSGITKKFPESDQGGAEPEPVILSSQNEIPYPHPDSSSMLSQNQNQMRPRQRSMSYQSEMPFLSQMSSQNQYEMPPSYHHSSAILSQNPNQNQMRSRQRSMSYQNEMPFLSQMPSQNQNQNEMPFPGRQSSSMLSQNQNQIRAPPQRSMSYQSEMPFLSQMSSQNQNEAPLPYRQSSSMLSQNQNQNQMRAPPQRSMSYQSEFLPQYPMPSGRGGMPSHRQSSMSQNETRFPHPAPSGKGGARLPPQRSMSYQSEMTYPRHEPTSSQNTMGPYPSQRSMSYSYPNRNPQRSMSYQIPGTTKQSSLPEERTERIAFSQDEMQIATLSQGTIHIWDIESSQKVDTLFLPATTTGDFKSFKGSSKFQYFGYSLSNGDISVFRRTHTRPQRISLDFLPLRSWTGSDDFTFSLDETHILISHGPTVFHMNLVTREYQMVTLRKHESDLFERRLYSTPSSNALLVEIVKLKGFKIWDAISGRLLHSGSMDYPDVQIQGLILGYQSLFTLTAPRGRVRISALREEKDDPVCFSSNRVHSIQGLPRGTSARLREDGWVITQNNELLFWVPRNHHQTLHVPRLKYIVGEKSNELDLSIFSHGESWRNCYLNTVA</sequence>
<name>A0AAV4ZW81_9AGAM</name>
<dbReference type="InterPro" id="IPR015943">
    <property type="entry name" value="WD40/YVTN_repeat-like_dom_sf"/>
</dbReference>
<evidence type="ECO:0000259" key="3">
    <source>
        <dbReference type="PROSITE" id="PS50837"/>
    </source>
</evidence>
<dbReference type="SUPFAM" id="SSF69322">
    <property type="entry name" value="Tricorn protease domain 2"/>
    <property type="match status" value="1"/>
</dbReference>
<feature type="domain" description="NACHT" evidence="3">
    <location>
        <begin position="299"/>
        <end position="447"/>
    </location>
</feature>
<feature type="compositionally biased region" description="Polar residues" evidence="2">
    <location>
        <begin position="1336"/>
        <end position="1346"/>
    </location>
</feature>
<feature type="compositionally biased region" description="Polar residues" evidence="2">
    <location>
        <begin position="1488"/>
        <end position="1529"/>
    </location>
</feature>
<comment type="caution">
    <text evidence="4">The sequence shown here is derived from an EMBL/GenBank/DDBJ whole genome shotgun (WGS) entry which is preliminary data.</text>
</comment>
<reference evidence="4" key="1">
    <citation type="submission" date="2021-10" db="EMBL/GenBank/DDBJ databases">
        <title>De novo Genome Assembly of Clathrus columnatus (Basidiomycota, Fungi) Using Illumina and Nanopore Sequence Data.</title>
        <authorList>
            <person name="Ogiso-Tanaka E."/>
            <person name="Itagaki H."/>
            <person name="Hosoya T."/>
            <person name="Hosaka K."/>
        </authorList>
    </citation>
    <scope>NUCLEOTIDE SEQUENCE</scope>
    <source>
        <strain evidence="4">MO-923</strain>
    </source>
</reference>
<dbReference type="InterPro" id="IPR056884">
    <property type="entry name" value="NPHP3-like_N"/>
</dbReference>
<feature type="region of interest" description="Disordered" evidence="2">
    <location>
        <begin position="1"/>
        <end position="45"/>
    </location>
</feature>
<feature type="compositionally biased region" description="Polar residues" evidence="2">
    <location>
        <begin position="1443"/>
        <end position="1453"/>
    </location>
</feature>
<feature type="compositionally biased region" description="Low complexity" evidence="2">
    <location>
        <begin position="1260"/>
        <end position="1271"/>
    </location>
</feature>
<evidence type="ECO:0000256" key="1">
    <source>
        <dbReference type="ARBA" id="ARBA00022737"/>
    </source>
</evidence>
<feature type="compositionally biased region" description="Low complexity" evidence="2">
    <location>
        <begin position="1353"/>
        <end position="1364"/>
    </location>
</feature>
<dbReference type="Gene3D" id="2.130.10.10">
    <property type="entry name" value="YVTN repeat-like/Quinoprotein amine dehydrogenase"/>
    <property type="match status" value="2"/>
</dbReference>
<dbReference type="Proteomes" id="UP001050691">
    <property type="component" value="Unassembled WGS sequence"/>
</dbReference>
<dbReference type="PANTHER" id="PTHR10039">
    <property type="entry name" value="AMELOGENIN"/>
    <property type="match status" value="1"/>
</dbReference>
<feature type="region of interest" description="Disordered" evidence="2">
    <location>
        <begin position="1400"/>
        <end position="1531"/>
    </location>
</feature>
<proteinExistence type="predicted"/>
<dbReference type="EMBL" id="BPWL01000001">
    <property type="protein sequence ID" value="GJJ05837.1"/>
    <property type="molecule type" value="Genomic_DNA"/>
</dbReference>